<evidence type="ECO:0000256" key="7">
    <source>
        <dbReference type="SAM" id="Phobius"/>
    </source>
</evidence>
<evidence type="ECO:0008006" key="10">
    <source>
        <dbReference type="Google" id="ProtNLM"/>
    </source>
</evidence>
<protein>
    <recommendedName>
        <fullName evidence="10">Equilibrative nucleotide transporter 8</fullName>
    </recommendedName>
</protein>
<dbReference type="EMBL" id="JADFTS010000001">
    <property type="protein sequence ID" value="KAF9624349.1"/>
    <property type="molecule type" value="Genomic_DNA"/>
</dbReference>
<dbReference type="GO" id="GO:0005337">
    <property type="term" value="F:nucleoside transmembrane transporter activity"/>
    <property type="evidence" value="ECO:0007669"/>
    <property type="project" value="InterPro"/>
</dbReference>
<gene>
    <name evidence="8" type="ORF">IFM89_010375</name>
</gene>
<feature type="transmembrane region" description="Helical" evidence="7">
    <location>
        <begin position="20"/>
        <end position="38"/>
    </location>
</feature>
<dbReference type="PANTHER" id="PTHR10332">
    <property type="entry name" value="EQUILIBRATIVE NUCLEOSIDE TRANSPORTER"/>
    <property type="match status" value="1"/>
</dbReference>
<comment type="similarity">
    <text evidence="2">Belongs to the SLC29A/ENT transporter (TC 2.A.57) family.</text>
</comment>
<dbReference type="AlphaFoldDB" id="A0A835IVB7"/>
<feature type="transmembrane region" description="Helical" evidence="7">
    <location>
        <begin position="127"/>
        <end position="148"/>
    </location>
</feature>
<dbReference type="InterPro" id="IPR002259">
    <property type="entry name" value="Eqnu_transpt"/>
</dbReference>
<evidence type="ECO:0000313" key="9">
    <source>
        <dbReference type="Proteomes" id="UP000631114"/>
    </source>
</evidence>
<accession>A0A835IVB7</accession>
<keyword evidence="3" id="KW-0813">Transport</keyword>
<feature type="transmembrane region" description="Helical" evidence="7">
    <location>
        <begin position="272"/>
        <end position="294"/>
    </location>
</feature>
<evidence type="ECO:0000256" key="4">
    <source>
        <dbReference type="ARBA" id="ARBA00022692"/>
    </source>
</evidence>
<evidence type="ECO:0000256" key="5">
    <source>
        <dbReference type="ARBA" id="ARBA00022989"/>
    </source>
</evidence>
<feature type="transmembrane region" description="Helical" evidence="7">
    <location>
        <begin position="367"/>
        <end position="390"/>
    </location>
</feature>
<proteinExistence type="inferred from homology"/>
<comment type="subcellular location">
    <subcellularLocation>
        <location evidence="1">Membrane</location>
        <topology evidence="1">Multi-pass membrane protein</topology>
    </subcellularLocation>
</comment>
<dbReference type="PIRSF" id="PIRSF016379">
    <property type="entry name" value="ENT"/>
    <property type="match status" value="1"/>
</dbReference>
<dbReference type="PRINTS" id="PR01130">
    <property type="entry name" value="DERENTRNSPRT"/>
</dbReference>
<organism evidence="8 9">
    <name type="scientific">Coptis chinensis</name>
    <dbReference type="NCBI Taxonomy" id="261450"/>
    <lineage>
        <taxon>Eukaryota</taxon>
        <taxon>Viridiplantae</taxon>
        <taxon>Streptophyta</taxon>
        <taxon>Embryophyta</taxon>
        <taxon>Tracheophyta</taxon>
        <taxon>Spermatophyta</taxon>
        <taxon>Magnoliopsida</taxon>
        <taxon>Ranunculales</taxon>
        <taxon>Ranunculaceae</taxon>
        <taxon>Coptidoideae</taxon>
        <taxon>Coptis</taxon>
    </lineage>
</organism>
<evidence type="ECO:0000313" key="8">
    <source>
        <dbReference type="EMBL" id="KAF9624349.1"/>
    </source>
</evidence>
<evidence type="ECO:0000256" key="6">
    <source>
        <dbReference type="ARBA" id="ARBA00023136"/>
    </source>
</evidence>
<dbReference type="PANTHER" id="PTHR10332:SF77">
    <property type="entry name" value="EQUILIBRATIVE NUCLEOTIDE TRANSPORTER 8"/>
    <property type="match status" value="1"/>
</dbReference>
<comment type="caution">
    <text evidence="8">The sequence shown here is derived from an EMBL/GenBank/DDBJ whole genome shotgun (WGS) entry which is preliminary data.</text>
</comment>
<sequence>MEEGKGPNINQNEPRDTYNIAYIIHLLLGAGNLLPWNVLITAVDYFGYLYPSRHIDKVFSVAYMTSSLPVLVLIMSWGRWFKVPSFRLRMNLGLAMFVFSLMTPPLLDWTSRHNPDPKWRPDGVYNVVVAGVVICGLADGLVAGSLIGSTGLLPKRYMQAVFAGTASSGVLVSILRIITKASLPQNTQGLRTSAHIYFAVSILIMVGCIVCCNILERLPVMQHYRAKSAPIVPANHHTTNHYSNNQQNSASSLYNVNYPFGKPKIWNVGKKILWPAMGIFIIYVVTLSIFPGYISENVESKALGDWYPILLITLYNFTDLLGKSFTAVYVPKSSTIASSSCIARLLFYPLFTACLHGPRWLRSTEYPVAFLTGLLGLTNGYLTSALMILAPKLVPVSEAETAGIVMVLSLGIGLVGGSVLGWLWMI</sequence>
<feature type="transmembrane region" description="Helical" evidence="7">
    <location>
        <begin position="306"/>
        <end position="330"/>
    </location>
</feature>
<reference evidence="8 9" key="1">
    <citation type="submission" date="2020-10" db="EMBL/GenBank/DDBJ databases">
        <title>The Coptis chinensis genome and diversification of protoberbering-type alkaloids.</title>
        <authorList>
            <person name="Wang B."/>
            <person name="Shu S."/>
            <person name="Song C."/>
            <person name="Liu Y."/>
        </authorList>
    </citation>
    <scope>NUCLEOTIDE SEQUENCE [LARGE SCALE GENOMIC DNA]</scope>
    <source>
        <strain evidence="8">HL-2020</strain>
        <tissue evidence="8">Leaf</tissue>
    </source>
</reference>
<feature type="transmembrane region" description="Helical" evidence="7">
    <location>
        <begin position="160"/>
        <end position="179"/>
    </location>
</feature>
<keyword evidence="6 7" id="KW-0472">Membrane</keyword>
<dbReference type="Proteomes" id="UP000631114">
    <property type="component" value="Unassembled WGS sequence"/>
</dbReference>
<evidence type="ECO:0000256" key="2">
    <source>
        <dbReference type="ARBA" id="ARBA00007965"/>
    </source>
</evidence>
<feature type="transmembrane region" description="Helical" evidence="7">
    <location>
        <begin position="194"/>
        <end position="215"/>
    </location>
</feature>
<keyword evidence="5 7" id="KW-1133">Transmembrane helix</keyword>
<dbReference type="Pfam" id="PF01733">
    <property type="entry name" value="Nucleoside_tran"/>
    <property type="match status" value="1"/>
</dbReference>
<keyword evidence="9" id="KW-1185">Reference proteome</keyword>
<dbReference type="OrthoDB" id="1856718at2759"/>
<dbReference type="GO" id="GO:0005886">
    <property type="term" value="C:plasma membrane"/>
    <property type="evidence" value="ECO:0007669"/>
    <property type="project" value="TreeGrafter"/>
</dbReference>
<name>A0A835IVB7_9MAGN</name>
<feature type="transmembrane region" description="Helical" evidence="7">
    <location>
        <begin position="90"/>
        <end position="107"/>
    </location>
</feature>
<evidence type="ECO:0000256" key="3">
    <source>
        <dbReference type="ARBA" id="ARBA00022448"/>
    </source>
</evidence>
<feature type="transmembrane region" description="Helical" evidence="7">
    <location>
        <begin position="58"/>
        <end position="78"/>
    </location>
</feature>
<keyword evidence="4 7" id="KW-0812">Transmembrane</keyword>
<evidence type="ECO:0000256" key="1">
    <source>
        <dbReference type="ARBA" id="ARBA00004141"/>
    </source>
</evidence>
<feature type="transmembrane region" description="Helical" evidence="7">
    <location>
        <begin position="402"/>
        <end position="425"/>
    </location>
</feature>